<comment type="caution">
    <text evidence="2">The sequence shown here is derived from an EMBL/GenBank/DDBJ whole genome shotgun (WGS) entry which is preliminary data.</text>
</comment>
<reference evidence="3 4" key="1">
    <citation type="submission" date="2017-10" db="EMBL/GenBank/DDBJ databases">
        <authorList>
            <person name="Regsiter A."/>
            <person name="William W."/>
        </authorList>
    </citation>
    <scope>NUCLEOTIDE SEQUENCE [LARGE SCALE GENOMIC DNA]</scope>
    <source>
        <strain evidence="1 4">CFBP6984</strain>
        <strain evidence="2 3">CFBP7430</strain>
    </source>
</reference>
<accession>A0AB38E129</accession>
<protein>
    <submittedName>
        <fullName evidence="2">Uncharacterized protein</fullName>
    </submittedName>
</protein>
<evidence type="ECO:0000313" key="4">
    <source>
        <dbReference type="Proteomes" id="UP000234181"/>
    </source>
</evidence>
<evidence type="ECO:0000313" key="1">
    <source>
        <dbReference type="EMBL" id="SON81002.1"/>
    </source>
</evidence>
<organism evidence="2 3">
    <name type="scientific">Xanthomonas campestris pv. phaseoli</name>
    <dbReference type="NCBI Taxonomy" id="317013"/>
    <lineage>
        <taxon>Bacteria</taxon>
        <taxon>Pseudomonadati</taxon>
        <taxon>Pseudomonadota</taxon>
        <taxon>Gammaproteobacteria</taxon>
        <taxon>Lysobacterales</taxon>
        <taxon>Lysobacteraceae</taxon>
        <taxon>Xanthomonas</taxon>
    </lineage>
</organism>
<gene>
    <name evidence="1" type="ORF">XAP6984_380109</name>
    <name evidence="2" type="ORF">XAP7430_360112</name>
</gene>
<sequence length="101" mass="11423">MCRWWKALLDQAFVEFGKPAVGTCAVGDRDLRAPGIAAEYQVDGVERMRLAPGLAQLRDRSIARRQEIERQALRSPQWRNNAAGWRLLFHQGTPFTENAAS</sequence>
<name>A0AB38E129_XANCH</name>
<dbReference type="EMBL" id="OCYS01000090">
    <property type="protein sequence ID" value="SON88325.1"/>
    <property type="molecule type" value="Genomic_DNA"/>
</dbReference>
<dbReference type="EMBL" id="OCYT01000093">
    <property type="protein sequence ID" value="SON81002.1"/>
    <property type="molecule type" value="Genomic_DNA"/>
</dbReference>
<dbReference type="Proteomes" id="UP000234181">
    <property type="component" value="Unassembled WGS sequence"/>
</dbReference>
<dbReference type="Proteomes" id="UP000234166">
    <property type="component" value="Unassembled WGS sequence"/>
</dbReference>
<evidence type="ECO:0000313" key="3">
    <source>
        <dbReference type="Proteomes" id="UP000234166"/>
    </source>
</evidence>
<dbReference type="AlphaFoldDB" id="A0AB38E129"/>
<evidence type="ECO:0000313" key="2">
    <source>
        <dbReference type="EMBL" id="SON88325.1"/>
    </source>
</evidence>
<keyword evidence="4" id="KW-1185">Reference proteome</keyword>
<proteinExistence type="predicted"/>